<evidence type="ECO:0000256" key="1">
    <source>
        <dbReference type="SAM" id="MobiDB-lite"/>
    </source>
</evidence>
<dbReference type="VEuPathDB" id="FungiDB:TAPDE_000069"/>
<dbReference type="InterPro" id="IPR002775">
    <property type="entry name" value="DNA/RNA-bd_Alba-like"/>
</dbReference>
<dbReference type="SUPFAM" id="SSF81383">
    <property type="entry name" value="F-box domain"/>
    <property type="match status" value="1"/>
</dbReference>
<feature type="region of interest" description="Disordered" evidence="1">
    <location>
        <begin position="522"/>
        <end position="552"/>
    </location>
</feature>
<dbReference type="SUPFAM" id="SSF82704">
    <property type="entry name" value="AlbA-like"/>
    <property type="match status" value="1"/>
</dbReference>
<gene>
    <name evidence="3" type="ORF">TAPDE_000069</name>
</gene>
<name>R4XB65_TAPDE</name>
<proteinExistence type="predicted"/>
<organism evidence="3 4">
    <name type="scientific">Taphrina deformans (strain PYCC 5710 / ATCC 11124 / CBS 356.35 / IMI 108563 / JCM 9778 / NBRC 8474)</name>
    <name type="common">Peach leaf curl fungus</name>
    <name type="synonym">Lalaria deformans</name>
    <dbReference type="NCBI Taxonomy" id="1097556"/>
    <lineage>
        <taxon>Eukaryota</taxon>
        <taxon>Fungi</taxon>
        <taxon>Dikarya</taxon>
        <taxon>Ascomycota</taxon>
        <taxon>Taphrinomycotina</taxon>
        <taxon>Taphrinomycetes</taxon>
        <taxon>Taphrinales</taxon>
        <taxon>Taphrinaceae</taxon>
        <taxon>Taphrina</taxon>
    </lineage>
</organism>
<dbReference type="Pfam" id="PF00646">
    <property type="entry name" value="F-box"/>
    <property type="match status" value="1"/>
</dbReference>
<evidence type="ECO:0000313" key="3">
    <source>
        <dbReference type="EMBL" id="CCG80558.1"/>
    </source>
</evidence>
<evidence type="ECO:0000313" key="4">
    <source>
        <dbReference type="Proteomes" id="UP000013776"/>
    </source>
</evidence>
<dbReference type="EMBL" id="CAHR02000002">
    <property type="protein sequence ID" value="CCG80558.1"/>
    <property type="molecule type" value="Genomic_DNA"/>
</dbReference>
<dbReference type="InterPro" id="IPR001810">
    <property type="entry name" value="F-box_dom"/>
</dbReference>
<reference evidence="3 4" key="1">
    <citation type="journal article" date="2013" name="MBio">
        <title>Genome sequencing of the plant pathogen Taphrina deformans, the causal agent of peach leaf curl.</title>
        <authorList>
            <person name="Cisse O.H."/>
            <person name="Almeida J.M.G.C.F."/>
            <person name="Fonseca A."/>
            <person name="Kumar A.A."/>
            <person name="Salojaervi J."/>
            <person name="Overmyer K."/>
            <person name="Hauser P.M."/>
            <person name="Pagni M."/>
        </authorList>
    </citation>
    <scope>NUCLEOTIDE SEQUENCE [LARGE SCALE GENOMIC DNA]</scope>
    <source>
        <strain evidence="4">PYCC 5710 / ATCC 11124 / CBS 356.35 / IMI 108563 / JCM 9778 / NBRC 8474</strain>
    </source>
</reference>
<dbReference type="Gene3D" id="3.30.110.20">
    <property type="entry name" value="Alba-like domain"/>
    <property type="match status" value="1"/>
</dbReference>
<feature type="domain" description="F-box" evidence="2">
    <location>
        <begin position="143"/>
        <end position="189"/>
    </location>
</feature>
<sequence>MNKTIKSGTRINETVAAVEKALVGNSVVLTATGNAISKAITIAEIVQRNAVADSITQSNQLSKAPWVEKPKTTSDSEVPGGPVGEEGEFKEVEAESDVHAFQQAFVASEMDQRHRLLDALIETFRPSDYRHVVKKLYPDRFVGDMMTLLPTELIDIILNHLEPQYIYTLRNVSSIWNNYLSSTELMQTMYECFYGSNGRYILDKDNPHSPHKTLHQRVRNRCAMRNGQARSFDLICHAVPGHSLLSYSHGTLVNWSDNAIFVTRLADPEHDWHLLRGQDFEVFRVVSATPDYIIALTKSRKIYCWSTDDLELVAQFKVPSEPYELSASKDTLVIFDVTAWYFYHVPTKTLSHHGIDWFDTERDTVHTVHVERTGFIYTVHQDGTIKTLRLSDDGTTVDRVSTQNVNLLLLSASPASTDVDAQFDKEADGEEEGGALNIIVVWNHATLYASPITIAGAPTRVYALWRGTLTYHHTIQNENTRPNELICVPELRVAYDLVCEHGRGMPLGLYRVVNDNWSPVSPDHCRPDQSRLRARLSGGSPQGRPEREAGPVVQPLEDTSWALAYEDPHSLWTGDANYLICSQFPAAFTRIWKFYDDEDHTQKVD</sequence>
<dbReference type="InterPro" id="IPR011044">
    <property type="entry name" value="Quino_amine_DH_bsu"/>
</dbReference>
<dbReference type="PROSITE" id="PS50181">
    <property type="entry name" value="FBOX"/>
    <property type="match status" value="1"/>
</dbReference>
<dbReference type="SUPFAM" id="SSF50969">
    <property type="entry name" value="YVTN repeat-like/Quinoprotein amine dehydrogenase"/>
    <property type="match status" value="1"/>
</dbReference>
<accession>R4XB65</accession>
<evidence type="ECO:0000259" key="2">
    <source>
        <dbReference type="PROSITE" id="PS50181"/>
    </source>
</evidence>
<dbReference type="InterPro" id="IPR036882">
    <property type="entry name" value="Alba-like_dom_sf"/>
</dbReference>
<feature type="region of interest" description="Disordered" evidence="1">
    <location>
        <begin position="63"/>
        <end position="85"/>
    </location>
</feature>
<keyword evidence="4" id="KW-1185">Reference proteome</keyword>
<dbReference type="Proteomes" id="UP000013776">
    <property type="component" value="Unassembled WGS sequence"/>
</dbReference>
<dbReference type="SMART" id="SM00256">
    <property type="entry name" value="FBOX"/>
    <property type="match status" value="1"/>
</dbReference>
<dbReference type="InterPro" id="IPR036047">
    <property type="entry name" value="F-box-like_dom_sf"/>
</dbReference>
<dbReference type="Pfam" id="PF01918">
    <property type="entry name" value="Alba"/>
    <property type="match status" value="1"/>
</dbReference>
<comment type="caution">
    <text evidence="3">The sequence shown here is derived from an EMBL/GenBank/DDBJ whole genome shotgun (WGS) entry which is preliminary data.</text>
</comment>
<dbReference type="AlphaFoldDB" id="R4XB65"/>
<protein>
    <submittedName>
        <fullName evidence="3">F-box domain protein</fullName>
    </submittedName>
</protein>
<dbReference type="GO" id="GO:0003676">
    <property type="term" value="F:nucleic acid binding"/>
    <property type="evidence" value="ECO:0007669"/>
    <property type="project" value="InterPro"/>
</dbReference>
<dbReference type="Gene3D" id="1.20.1280.50">
    <property type="match status" value="1"/>
</dbReference>